<evidence type="ECO:0000256" key="3">
    <source>
        <dbReference type="ARBA" id="ARBA00022691"/>
    </source>
</evidence>
<accession>A0ABY8ECF5</accession>
<keyword evidence="2 5" id="KW-0808">Transferase</keyword>
<dbReference type="HAMAP" id="MF_02126">
    <property type="entry name" value="RF_methyltr_PrmC"/>
    <property type="match status" value="1"/>
</dbReference>
<comment type="similarity">
    <text evidence="5">Belongs to the protein N5-glutamine methyltransferase family. PrmC subfamily.</text>
</comment>
<protein>
    <recommendedName>
        <fullName evidence="5">Release factor glutamine methyltransferase</fullName>
        <shortName evidence="5">RF MTase</shortName>
        <ecNumber evidence="5">2.1.1.297</ecNumber>
    </recommendedName>
    <alternativeName>
        <fullName evidence="5">N5-glutamine methyltransferase PrmC</fullName>
    </alternativeName>
    <alternativeName>
        <fullName evidence="5">Protein-(glutamine-N5) MTase PrmC</fullName>
    </alternativeName>
    <alternativeName>
        <fullName evidence="5">Protein-glutamine N-methyltransferase PrmC</fullName>
    </alternativeName>
</protein>
<evidence type="ECO:0000256" key="5">
    <source>
        <dbReference type="HAMAP-Rule" id="MF_02126"/>
    </source>
</evidence>
<keyword evidence="9" id="KW-1185">Reference proteome</keyword>
<dbReference type="InterPro" id="IPR019874">
    <property type="entry name" value="RF_methyltr_PrmC"/>
</dbReference>
<dbReference type="EMBL" id="CP120733">
    <property type="protein sequence ID" value="WFD10592.1"/>
    <property type="molecule type" value="Genomic_DNA"/>
</dbReference>
<name>A0ABY8ECF5_9FIRM</name>
<dbReference type="GO" id="GO:0102559">
    <property type="term" value="F:peptide chain release factor N(5)-glutamine methyltransferase activity"/>
    <property type="evidence" value="ECO:0007669"/>
    <property type="project" value="UniProtKB-EC"/>
</dbReference>
<dbReference type="Pfam" id="PF05175">
    <property type="entry name" value="MTS"/>
    <property type="match status" value="1"/>
</dbReference>
<dbReference type="InterPro" id="IPR007848">
    <property type="entry name" value="Small_mtfrase_dom"/>
</dbReference>
<evidence type="ECO:0000259" key="7">
    <source>
        <dbReference type="Pfam" id="PF17827"/>
    </source>
</evidence>
<dbReference type="RefSeq" id="WP_277732559.1">
    <property type="nucleotide sequence ID" value="NZ_CP120733.1"/>
</dbReference>
<organism evidence="8 9">
    <name type="scientific">Tepidibacter hydrothermalis</name>
    <dbReference type="NCBI Taxonomy" id="3036126"/>
    <lineage>
        <taxon>Bacteria</taxon>
        <taxon>Bacillati</taxon>
        <taxon>Bacillota</taxon>
        <taxon>Clostridia</taxon>
        <taxon>Peptostreptococcales</taxon>
        <taxon>Peptostreptococcaceae</taxon>
        <taxon>Tepidibacter</taxon>
    </lineage>
</organism>
<dbReference type="SUPFAM" id="SSF53335">
    <property type="entry name" value="S-adenosyl-L-methionine-dependent methyltransferases"/>
    <property type="match status" value="1"/>
</dbReference>
<reference evidence="8 9" key="1">
    <citation type="submission" date="2023-03" db="EMBL/GenBank/DDBJ databases">
        <title>Complete genome sequence of Tepidibacter sp. SWIR-1, isolated from a deep-sea hydrothermal vent.</title>
        <authorList>
            <person name="Li X."/>
        </authorList>
    </citation>
    <scope>NUCLEOTIDE SEQUENCE [LARGE SCALE GENOMIC DNA]</scope>
    <source>
        <strain evidence="8 9">SWIR-1</strain>
    </source>
</reference>
<dbReference type="InterPro" id="IPR050320">
    <property type="entry name" value="N5-glutamine_MTase"/>
</dbReference>
<comment type="catalytic activity">
    <reaction evidence="4 5">
        <text>L-glutaminyl-[peptide chain release factor] + S-adenosyl-L-methionine = N(5)-methyl-L-glutaminyl-[peptide chain release factor] + S-adenosyl-L-homocysteine + H(+)</text>
        <dbReference type="Rhea" id="RHEA:42896"/>
        <dbReference type="Rhea" id="RHEA-COMP:10271"/>
        <dbReference type="Rhea" id="RHEA-COMP:10272"/>
        <dbReference type="ChEBI" id="CHEBI:15378"/>
        <dbReference type="ChEBI" id="CHEBI:30011"/>
        <dbReference type="ChEBI" id="CHEBI:57856"/>
        <dbReference type="ChEBI" id="CHEBI:59789"/>
        <dbReference type="ChEBI" id="CHEBI:61891"/>
        <dbReference type="EC" id="2.1.1.297"/>
    </reaction>
</comment>
<dbReference type="NCBIfam" id="TIGR03534">
    <property type="entry name" value="RF_mod_PrmC"/>
    <property type="match status" value="1"/>
</dbReference>
<feature type="binding site" evidence="5">
    <location>
        <begin position="187"/>
        <end position="190"/>
    </location>
    <ligand>
        <name>substrate</name>
    </ligand>
</feature>
<dbReference type="PANTHER" id="PTHR18895:SF74">
    <property type="entry name" value="MTRF1L RELEASE FACTOR GLUTAMINE METHYLTRANSFERASE"/>
    <property type="match status" value="1"/>
</dbReference>
<dbReference type="NCBIfam" id="TIGR00536">
    <property type="entry name" value="hemK_fam"/>
    <property type="match status" value="1"/>
</dbReference>
<dbReference type="EC" id="2.1.1.297" evidence="5"/>
<dbReference type="InterPro" id="IPR040758">
    <property type="entry name" value="PrmC_N"/>
</dbReference>
<dbReference type="Gene3D" id="1.10.8.10">
    <property type="entry name" value="DNA helicase RuvA subunit, C-terminal domain"/>
    <property type="match status" value="1"/>
</dbReference>
<evidence type="ECO:0000256" key="1">
    <source>
        <dbReference type="ARBA" id="ARBA00022603"/>
    </source>
</evidence>
<keyword evidence="1 5" id="KW-0489">Methyltransferase</keyword>
<dbReference type="Proteomes" id="UP001222800">
    <property type="component" value="Chromosome"/>
</dbReference>
<dbReference type="PROSITE" id="PS00092">
    <property type="entry name" value="N6_MTASE"/>
    <property type="match status" value="1"/>
</dbReference>
<feature type="domain" description="Methyltransferase small" evidence="6">
    <location>
        <begin position="95"/>
        <end position="192"/>
    </location>
</feature>
<dbReference type="GO" id="GO:0032259">
    <property type="term" value="P:methylation"/>
    <property type="evidence" value="ECO:0007669"/>
    <property type="project" value="UniProtKB-KW"/>
</dbReference>
<feature type="binding site" evidence="5">
    <location>
        <position position="187"/>
    </location>
    <ligand>
        <name>S-adenosyl-L-methionine</name>
        <dbReference type="ChEBI" id="CHEBI:59789"/>
    </ligand>
</feature>
<proteinExistence type="inferred from homology"/>
<dbReference type="InterPro" id="IPR002052">
    <property type="entry name" value="DNA_methylase_N6_adenine_CS"/>
</dbReference>
<dbReference type="InterPro" id="IPR004556">
    <property type="entry name" value="HemK-like"/>
</dbReference>
<comment type="caution">
    <text evidence="5">Lacks conserved residue(s) required for the propagation of feature annotation.</text>
</comment>
<dbReference type="CDD" id="cd02440">
    <property type="entry name" value="AdoMet_MTases"/>
    <property type="match status" value="1"/>
</dbReference>
<feature type="binding site" evidence="5">
    <location>
        <begin position="118"/>
        <end position="122"/>
    </location>
    <ligand>
        <name>S-adenosyl-L-methionine</name>
        <dbReference type="ChEBI" id="CHEBI:59789"/>
    </ligand>
</feature>
<evidence type="ECO:0000256" key="4">
    <source>
        <dbReference type="ARBA" id="ARBA00048391"/>
    </source>
</evidence>
<gene>
    <name evidence="5 8" type="primary">prmC</name>
    <name evidence="8" type="ORF">P4S50_00530</name>
</gene>
<evidence type="ECO:0000259" key="6">
    <source>
        <dbReference type="Pfam" id="PF05175"/>
    </source>
</evidence>
<evidence type="ECO:0000313" key="8">
    <source>
        <dbReference type="EMBL" id="WFD10592.1"/>
    </source>
</evidence>
<feature type="binding site" evidence="5">
    <location>
        <position position="141"/>
    </location>
    <ligand>
        <name>S-adenosyl-L-methionine</name>
        <dbReference type="ChEBI" id="CHEBI:59789"/>
    </ligand>
</feature>
<evidence type="ECO:0000313" key="9">
    <source>
        <dbReference type="Proteomes" id="UP001222800"/>
    </source>
</evidence>
<comment type="function">
    <text evidence="5">Methylates the class 1 translation termination release factors RF1/PrfA and RF2/PrfB on the glutamine residue of the universally conserved GGQ motif.</text>
</comment>
<keyword evidence="3 5" id="KW-0949">S-adenosyl-L-methionine</keyword>
<sequence length="281" mass="31842">MTIRQMMKKWIRELSKSTTAKLDVELAMCKVLDVTRLYIHLNLDEEISKKDENRIEALLKQRRKGRPMAYIIGKKEFMGLDFFVKEGVLIPRPDTEVLVEDIIQQAKKIDNPLIVDIGTGSGAISVSLAKYIKDSRIYSLDISDDALEVGAVNAKNNEVEDKITFLKSDVFSALENEDIKFDIIVSNPPYIRRLDIEGLEVDVKNYEPSLALDGGEDGLDFYRKITEDSTKFIKDNGILGYEVGYDQAEDVKKIMIQNGYGDIRILEDLASIQRVVIGTKI</sequence>
<dbReference type="Gene3D" id="3.40.50.150">
    <property type="entry name" value="Vaccinia Virus protein VP39"/>
    <property type="match status" value="1"/>
</dbReference>
<dbReference type="Pfam" id="PF17827">
    <property type="entry name" value="PrmC_N"/>
    <property type="match status" value="1"/>
</dbReference>
<evidence type="ECO:0000256" key="2">
    <source>
        <dbReference type="ARBA" id="ARBA00022679"/>
    </source>
</evidence>
<dbReference type="InterPro" id="IPR029063">
    <property type="entry name" value="SAM-dependent_MTases_sf"/>
</dbReference>
<feature type="domain" description="Release factor glutamine methyltransferase N-terminal" evidence="7">
    <location>
        <begin position="6"/>
        <end position="73"/>
    </location>
</feature>
<dbReference type="PANTHER" id="PTHR18895">
    <property type="entry name" value="HEMK METHYLTRANSFERASE"/>
    <property type="match status" value="1"/>
</dbReference>